<comment type="caution">
    <text evidence="1">The sequence shown here is derived from an EMBL/GenBank/DDBJ whole genome shotgun (WGS) entry which is preliminary data.</text>
</comment>
<evidence type="ECO:0000313" key="2">
    <source>
        <dbReference type="Proteomes" id="UP000442990"/>
    </source>
</evidence>
<accession>A0A7J5D5G7</accession>
<evidence type="ECO:0008006" key="3">
    <source>
        <dbReference type="Google" id="ProtNLM"/>
    </source>
</evidence>
<keyword evidence="2" id="KW-1185">Reference proteome</keyword>
<reference evidence="1 2" key="1">
    <citation type="submission" date="2019-09" db="EMBL/GenBank/DDBJ databases">
        <title>Isolation and identification of active actinomycetes.</title>
        <authorList>
            <person name="Yu Z."/>
            <person name="Han C."/>
            <person name="Yu B."/>
        </authorList>
    </citation>
    <scope>NUCLEOTIDE SEQUENCE [LARGE SCALE GENOMIC DNA]</scope>
    <source>
        <strain evidence="1 2">NEAU-H2</strain>
    </source>
</reference>
<dbReference type="EMBL" id="WBKG01000041">
    <property type="protein sequence ID" value="KAB1979572.1"/>
    <property type="molecule type" value="Genomic_DNA"/>
</dbReference>
<protein>
    <recommendedName>
        <fullName evidence="3">Deoxyxylulose-5-phosphate synthase</fullName>
    </recommendedName>
</protein>
<dbReference type="Proteomes" id="UP000442990">
    <property type="component" value="Unassembled WGS sequence"/>
</dbReference>
<gene>
    <name evidence="1" type="ORF">F8144_35790</name>
</gene>
<name>A0A7J5D5G7_9ACTN</name>
<organism evidence="1 2">
    <name type="scientific">Streptomyces triticiradicis</name>
    <dbReference type="NCBI Taxonomy" id="2651189"/>
    <lineage>
        <taxon>Bacteria</taxon>
        <taxon>Bacillati</taxon>
        <taxon>Actinomycetota</taxon>
        <taxon>Actinomycetes</taxon>
        <taxon>Kitasatosporales</taxon>
        <taxon>Streptomycetaceae</taxon>
        <taxon>Streptomyces</taxon>
    </lineage>
</organism>
<evidence type="ECO:0000313" key="1">
    <source>
        <dbReference type="EMBL" id="KAB1979572.1"/>
    </source>
</evidence>
<dbReference type="AlphaFoldDB" id="A0A7J5D5G7"/>
<proteinExistence type="predicted"/>
<sequence length="118" mass="13439">MCRYAISYKPHFVCLACRSSFKRNPLSPRAHPCPHCRAPMIDAGFDLAVPRRGDKGAWRALEATLRAGLTFHSCGCDGPGYRPRTAAEVRERRRAAKRLGLPERATLKRYDPWEEPTW</sequence>